<protein>
    <submittedName>
        <fullName evidence="3">NifU family protein</fullName>
    </submittedName>
</protein>
<dbReference type="EMBL" id="NXLT01000002">
    <property type="protein sequence ID" value="RDU67885.1"/>
    <property type="molecule type" value="Genomic_DNA"/>
</dbReference>
<comment type="caution">
    <text evidence="3">The sequence shown here is derived from an EMBL/GenBank/DDBJ whole genome shotgun (WGS) entry which is preliminary data.</text>
</comment>
<gene>
    <name evidence="3" type="ORF">CQA54_02870</name>
</gene>
<dbReference type="AlphaFoldDB" id="A0A3D8ISK1"/>
<feature type="domain" description="NIF system FeS cluster assembly NifU C-terminal" evidence="2">
    <location>
        <begin position="16"/>
        <end position="79"/>
    </location>
</feature>
<dbReference type="GO" id="GO:0051536">
    <property type="term" value="F:iron-sulfur cluster binding"/>
    <property type="evidence" value="ECO:0007669"/>
    <property type="project" value="InterPro"/>
</dbReference>
<dbReference type="PANTHER" id="PTHR11178">
    <property type="entry name" value="IRON-SULFUR CLUSTER SCAFFOLD PROTEIN NFU-RELATED"/>
    <property type="match status" value="1"/>
</dbReference>
<dbReference type="GO" id="GO:0005506">
    <property type="term" value="F:iron ion binding"/>
    <property type="evidence" value="ECO:0007669"/>
    <property type="project" value="InterPro"/>
</dbReference>
<dbReference type="GO" id="GO:0016226">
    <property type="term" value="P:iron-sulfur cluster assembly"/>
    <property type="evidence" value="ECO:0007669"/>
    <property type="project" value="InterPro"/>
</dbReference>
<organism evidence="3 4">
    <name type="scientific">Helicobacter equorum</name>
    <dbReference type="NCBI Taxonomy" id="361872"/>
    <lineage>
        <taxon>Bacteria</taxon>
        <taxon>Pseudomonadati</taxon>
        <taxon>Campylobacterota</taxon>
        <taxon>Epsilonproteobacteria</taxon>
        <taxon>Campylobacterales</taxon>
        <taxon>Helicobacteraceae</taxon>
        <taxon>Helicobacter</taxon>
    </lineage>
</organism>
<dbReference type="InterPro" id="IPR034904">
    <property type="entry name" value="FSCA_dom_sf"/>
</dbReference>
<evidence type="ECO:0000313" key="4">
    <source>
        <dbReference type="Proteomes" id="UP000256514"/>
    </source>
</evidence>
<dbReference type="OrthoDB" id="9796965at2"/>
<proteinExistence type="inferred from homology"/>
<dbReference type="InterPro" id="IPR001075">
    <property type="entry name" value="NIF_FeS_clus_asmbl_NifU_C"/>
</dbReference>
<reference evidence="3 4" key="1">
    <citation type="submission" date="2018-04" db="EMBL/GenBank/DDBJ databases">
        <title>Novel Campyloabacter and Helicobacter Species and Strains.</title>
        <authorList>
            <person name="Mannion A.J."/>
            <person name="Shen Z."/>
            <person name="Fox J.G."/>
        </authorList>
    </citation>
    <scope>NUCLEOTIDE SEQUENCE [LARGE SCALE GENOMIC DNA]</scope>
    <source>
        <strain evidence="3 4">MIT 12-6600</strain>
    </source>
</reference>
<accession>A0A3D8ISK1</accession>
<dbReference type="RefSeq" id="WP_095626971.1">
    <property type="nucleotide sequence ID" value="NZ_NXLT01000002.1"/>
</dbReference>
<dbReference type="Gene3D" id="3.30.300.130">
    <property type="entry name" value="Fe-S cluster assembly (FSCA)"/>
    <property type="match status" value="1"/>
</dbReference>
<evidence type="ECO:0000313" key="3">
    <source>
        <dbReference type="EMBL" id="RDU67885.1"/>
    </source>
</evidence>
<evidence type="ECO:0000259" key="2">
    <source>
        <dbReference type="Pfam" id="PF01106"/>
    </source>
</evidence>
<dbReference type="Proteomes" id="UP000256514">
    <property type="component" value="Unassembled WGS sequence"/>
</dbReference>
<comment type="similarity">
    <text evidence="1">Belongs to the NifU family.</text>
</comment>
<dbReference type="PANTHER" id="PTHR11178:SF1">
    <property type="entry name" value="NFU1 IRON-SULFUR CLUSTER SCAFFOLD HOMOLOG, MITOCHONDRIAL"/>
    <property type="match status" value="1"/>
</dbReference>
<sequence>MENFPFSDEELKDPVNIVIEKVRPTLHLDGGDISVLGIKDAKVYVRLEGACHGCPSSSNTLKYAIERRLKEEIHPDIAIINVAHDTPNPLG</sequence>
<dbReference type="Pfam" id="PF01106">
    <property type="entry name" value="NifU"/>
    <property type="match status" value="1"/>
</dbReference>
<dbReference type="SUPFAM" id="SSF117916">
    <property type="entry name" value="Fe-S cluster assembly (FSCA) domain-like"/>
    <property type="match status" value="1"/>
</dbReference>
<keyword evidence="4" id="KW-1185">Reference proteome</keyword>
<name>A0A3D8ISK1_9HELI</name>
<evidence type="ECO:0000256" key="1">
    <source>
        <dbReference type="ARBA" id="ARBA00006420"/>
    </source>
</evidence>